<dbReference type="FunFam" id="3.30.1360.210:FF:000001">
    <property type="entry name" value="60S ribosomal protein L22 1"/>
    <property type="match status" value="1"/>
</dbReference>
<reference evidence="8" key="1">
    <citation type="submission" date="2014-03" db="EMBL/GenBank/DDBJ databases">
        <authorList>
            <person name="Aksoy S."/>
            <person name="Warren W."/>
            <person name="Wilson R.K."/>
        </authorList>
    </citation>
    <scope>NUCLEOTIDE SEQUENCE [LARGE SCALE GENOMIC DNA]</scope>
    <source>
        <strain evidence="8">IAEA</strain>
    </source>
</reference>
<evidence type="ECO:0000256" key="1">
    <source>
        <dbReference type="ARBA" id="ARBA00007817"/>
    </source>
</evidence>
<feature type="compositionally biased region" description="Low complexity" evidence="6">
    <location>
        <begin position="93"/>
        <end position="122"/>
    </location>
</feature>
<evidence type="ECO:0000313" key="7">
    <source>
        <dbReference type="EnsemblMetazoa" id="GBRI038348-PA"/>
    </source>
</evidence>
<keyword evidence="2" id="KW-0689">Ribosomal protein</keyword>
<dbReference type="Proteomes" id="UP000091820">
    <property type="component" value="Unassembled WGS sequence"/>
</dbReference>
<feature type="compositionally biased region" description="Basic and acidic residues" evidence="6">
    <location>
        <begin position="62"/>
        <end position="91"/>
    </location>
</feature>
<reference evidence="7" key="2">
    <citation type="submission" date="2020-05" db="UniProtKB">
        <authorList>
            <consortium name="EnsemblMetazoa"/>
        </authorList>
    </citation>
    <scope>IDENTIFICATION</scope>
    <source>
        <strain evidence="7">IAEA</strain>
    </source>
</reference>
<dbReference type="GO" id="GO:1990904">
    <property type="term" value="C:ribonucleoprotein complex"/>
    <property type="evidence" value="ECO:0007669"/>
    <property type="project" value="UniProtKB-KW"/>
</dbReference>
<dbReference type="InterPro" id="IPR002671">
    <property type="entry name" value="Ribosomal_eL22"/>
</dbReference>
<dbReference type="GO" id="GO:0003735">
    <property type="term" value="F:structural constituent of ribosome"/>
    <property type="evidence" value="ECO:0007669"/>
    <property type="project" value="InterPro"/>
</dbReference>
<evidence type="ECO:0000256" key="2">
    <source>
        <dbReference type="ARBA" id="ARBA00022980"/>
    </source>
</evidence>
<dbReference type="InterPro" id="IPR038526">
    <property type="entry name" value="Ribosomal_eL22_sf"/>
</dbReference>
<evidence type="ECO:0000256" key="4">
    <source>
        <dbReference type="ARBA" id="ARBA00040613"/>
    </source>
</evidence>
<sequence>MAPTAKAAKATTSKTPAPAPAVAKKKDAKPAAISKETAKKAAKSVPVKEVAKKNTKPSVTKEAPKKDVKPASDSAKEAAPKVDKSTTDKPHKAAATKPVAAKPKKTVTGATAAVTGQGPAKEAAPKVEKATTGKPHKAVAVKPASAKPKKSVTAAAAVATGKVGKKAILRGKGQKKKKVSLRFGIDCTNIAEDNIMDVADFEKYVKARLKVNGKVNNLGNNVTFERVKMKLYVNSDVHFSKAYLKYLTKKYLKKNSLRDWIRVVADGMDSYELRYFRISSNDDEDEDAE</sequence>
<dbReference type="EnsemblMetazoa" id="GBRI038348-RA">
    <property type="protein sequence ID" value="GBRI038348-PA"/>
    <property type="gene ID" value="GBRI038348"/>
</dbReference>
<dbReference type="STRING" id="37001.A0A1A9WZE2"/>
<evidence type="ECO:0000313" key="8">
    <source>
        <dbReference type="Proteomes" id="UP000091820"/>
    </source>
</evidence>
<dbReference type="AlphaFoldDB" id="A0A1A9WZE2"/>
<evidence type="ECO:0000256" key="5">
    <source>
        <dbReference type="ARBA" id="ARBA00041214"/>
    </source>
</evidence>
<dbReference type="PANTHER" id="PTHR10064:SF0">
    <property type="entry name" value="FI24544P1-RELATED"/>
    <property type="match status" value="1"/>
</dbReference>
<dbReference type="GO" id="GO:0003723">
    <property type="term" value="F:RNA binding"/>
    <property type="evidence" value="ECO:0007669"/>
    <property type="project" value="TreeGrafter"/>
</dbReference>
<proteinExistence type="inferred from homology"/>
<comment type="similarity">
    <text evidence="1">Belongs to the eukaryotic ribosomal protein eL22 family.</text>
</comment>
<evidence type="ECO:0000256" key="3">
    <source>
        <dbReference type="ARBA" id="ARBA00023274"/>
    </source>
</evidence>
<dbReference type="PANTHER" id="PTHR10064">
    <property type="entry name" value="60S RIBOSOMAL PROTEIN L22"/>
    <property type="match status" value="1"/>
</dbReference>
<protein>
    <recommendedName>
        <fullName evidence="4">Large ribosomal subunit protein eL22</fullName>
    </recommendedName>
    <alternativeName>
        <fullName evidence="5">60S ribosomal protein L22</fullName>
    </alternativeName>
</protein>
<evidence type="ECO:0000256" key="6">
    <source>
        <dbReference type="SAM" id="MobiDB-lite"/>
    </source>
</evidence>
<dbReference type="GO" id="GO:0005840">
    <property type="term" value="C:ribosome"/>
    <property type="evidence" value="ECO:0007669"/>
    <property type="project" value="UniProtKB-KW"/>
</dbReference>
<name>A0A1A9WZE2_9MUSC</name>
<feature type="region of interest" description="Disordered" evidence="6">
    <location>
        <begin position="1"/>
        <end position="146"/>
    </location>
</feature>
<keyword evidence="8" id="KW-1185">Reference proteome</keyword>
<dbReference type="GO" id="GO:0005737">
    <property type="term" value="C:cytoplasm"/>
    <property type="evidence" value="ECO:0007669"/>
    <property type="project" value="UniProtKB-ARBA"/>
</dbReference>
<dbReference type="VEuPathDB" id="VectorBase:GBRI038348"/>
<dbReference type="Pfam" id="PF01776">
    <property type="entry name" value="Ribosomal_L22e"/>
    <property type="match status" value="1"/>
</dbReference>
<organism evidence="7 8">
    <name type="scientific">Glossina brevipalpis</name>
    <dbReference type="NCBI Taxonomy" id="37001"/>
    <lineage>
        <taxon>Eukaryota</taxon>
        <taxon>Metazoa</taxon>
        <taxon>Ecdysozoa</taxon>
        <taxon>Arthropoda</taxon>
        <taxon>Hexapoda</taxon>
        <taxon>Insecta</taxon>
        <taxon>Pterygota</taxon>
        <taxon>Neoptera</taxon>
        <taxon>Endopterygota</taxon>
        <taxon>Diptera</taxon>
        <taxon>Brachycera</taxon>
        <taxon>Muscomorpha</taxon>
        <taxon>Hippoboscoidea</taxon>
        <taxon>Glossinidae</taxon>
        <taxon>Glossina</taxon>
    </lineage>
</organism>
<keyword evidence="3" id="KW-0687">Ribonucleoprotein</keyword>
<dbReference type="GO" id="GO:0002181">
    <property type="term" value="P:cytoplasmic translation"/>
    <property type="evidence" value="ECO:0007669"/>
    <property type="project" value="TreeGrafter"/>
</dbReference>
<feature type="compositionally biased region" description="Low complexity" evidence="6">
    <location>
        <begin position="1"/>
        <end position="22"/>
    </location>
</feature>
<dbReference type="Gene3D" id="3.30.1360.210">
    <property type="match status" value="1"/>
</dbReference>
<accession>A0A1A9WZE2</accession>